<accession>A0A2D2W4Z5</accession>
<proteinExistence type="predicted"/>
<protein>
    <submittedName>
        <fullName evidence="1">Uncharacterized protein</fullName>
    </submittedName>
</protein>
<keyword evidence="2" id="KW-1185">Reference proteome</keyword>
<evidence type="ECO:0000313" key="1">
    <source>
        <dbReference type="EMBL" id="ATS93376.1"/>
    </source>
</evidence>
<dbReference type="EMBL" id="MF979559">
    <property type="protein sequence ID" value="ATS93376.1"/>
    <property type="molecule type" value="Genomic_DNA"/>
</dbReference>
<gene>
    <name evidence="1" type="ORF">R1B41kb_p015</name>
</gene>
<sequence>MGRKFRVSYKDDLDGDLGYCEPTKCKIEIENGQHPVEEADTVLHEVLHAVFYLMDIGLSAEEEEHVVRKVVTGLTQVFQDNPRLLAYLANAK</sequence>
<reference evidence="1 2" key="1">
    <citation type="submission" date="2017-09" db="EMBL/GenBank/DDBJ databases">
        <title>Complete genome sequence of bacteriophage (DU_RP_I) infecting Ralstonia solanacearum.</title>
        <authorList>
            <person name="Park T.-H."/>
        </authorList>
    </citation>
    <scope>NUCLEOTIDE SEQUENCE [LARGE SCALE GENOMIC DNA]</scope>
</reference>
<organism evidence="1 2">
    <name type="scientific">Ralstonia phage DU_RP_I</name>
    <dbReference type="NCBI Taxonomy" id="2041493"/>
    <lineage>
        <taxon>Viruses</taxon>
        <taxon>Duplodnaviria</taxon>
        <taxon>Heunggongvirae</taxon>
        <taxon>Uroviricota</taxon>
        <taxon>Caudoviricetes</taxon>
        <taxon>Autographivirales</taxon>
        <taxon>Gyeongsanvirus</taxon>
        <taxon>Gyeongsanvirus DURPI</taxon>
    </lineage>
</organism>
<dbReference type="Proteomes" id="UP000240487">
    <property type="component" value="Segment"/>
</dbReference>
<evidence type="ECO:0000313" key="2">
    <source>
        <dbReference type="Proteomes" id="UP000240487"/>
    </source>
</evidence>
<name>A0A2D2W4Z5_9CAUD</name>